<dbReference type="Gene3D" id="2.40.30.10">
    <property type="entry name" value="Translation factors"/>
    <property type="match status" value="1"/>
</dbReference>
<dbReference type="RefSeq" id="XP_019050069.1">
    <property type="nucleotide sequence ID" value="XM_019187191.1"/>
</dbReference>
<feature type="binding site" evidence="14">
    <location>
        <position position="195"/>
    </location>
    <ligand>
        <name>FAD</name>
        <dbReference type="ChEBI" id="CHEBI:57692"/>
    </ligand>
</feature>
<keyword evidence="4 14" id="KW-0285">Flavoprotein</keyword>
<dbReference type="InterPro" id="IPR008333">
    <property type="entry name" value="Cbr1-like_FAD-bd_dom"/>
</dbReference>
<feature type="binding site" evidence="14">
    <location>
        <position position="238"/>
    </location>
    <ligand>
        <name>FAD</name>
        <dbReference type="ChEBI" id="CHEBI:57692"/>
    </ligand>
</feature>
<dbReference type="CDD" id="cd06183">
    <property type="entry name" value="cyt_b5_reduct_like"/>
    <property type="match status" value="1"/>
</dbReference>
<evidence type="ECO:0000256" key="13">
    <source>
        <dbReference type="ARBA" id="ARBA00047682"/>
    </source>
</evidence>
<name>A0A1B9GDA0_9TREE</name>
<evidence type="ECO:0000259" key="17">
    <source>
        <dbReference type="PROSITE" id="PS51384"/>
    </source>
</evidence>
<dbReference type="InterPro" id="IPR001709">
    <property type="entry name" value="Flavoprot_Pyr_Nucl_cyt_Rdtase"/>
</dbReference>
<comment type="catalytic activity">
    <reaction evidence="13 15">
        <text>2 Fe(III)-[cytochrome b5] + NADH = 2 Fe(II)-[cytochrome b5] + NAD(+) + H(+)</text>
        <dbReference type="Rhea" id="RHEA:46680"/>
        <dbReference type="Rhea" id="RHEA-COMP:10438"/>
        <dbReference type="Rhea" id="RHEA-COMP:10439"/>
        <dbReference type="ChEBI" id="CHEBI:15378"/>
        <dbReference type="ChEBI" id="CHEBI:29033"/>
        <dbReference type="ChEBI" id="CHEBI:29034"/>
        <dbReference type="ChEBI" id="CHEBI:57540"/>
        <dbReference type="ChEBI" id="CHEBI:57945"/>
        <dbReference type="EC" id="1.6.2.2"/>
    </reaction>
</comment>
<dbReference type="InterPro" id="IPR001433">
    <property type="entry name" value="OxRdtase_FAD/NAD-bd"/>
</dbReference>
<feature type="binding site" evidence="14">
    <location>
        <position position="171"/>
    </location>
    <ligand>
        <name>FAD</name>
        <dbReference type="ChEBI" id="CHEBI:57692"/>
    </ligand>
</feature>
<keyword evidence="6" id="KW-1000">Mitochondrion outer membrane</keyword>
<proteinExistence type="inferred from homology"/>
<dbReference type="GO" id="GO:0090524">
    <property type="term" value="F:cytochrome-b5 reductase activity, acting on NADH"/>
    <property type="evidence" value="ECO:0007669"/>
    <property type="project" value="UniProtKB-EC"/>
</dbReference>
<organism evidence="18">
    <name type="scientific">Kwoniella bestiolae CBS 10118</name>
    <dbReference type="NCBI Taxonomy" id="1296100"/>
    <lineage>
        <taxon>Eukaryota</taxon>
        <taxon>Fungi</taxon>
        <taxon>Dikarya</taxon>
        <taxon>Basidiomycota</taxon>
        <taxon>Agaricomycotina</taxon>
        <taxon>Tremellomycetes</taxon>
        <taxon>Tremellales</taxon>
        <taxon>Cryptococcaceae</taxon>
        <taxon>Kwoniella</taxon>
    </lineage>
</organism>
<dbReference type="InterPro" id="IPR017927">
    <property type="entry name" value="FAD-bd_FR_type"/>
</dbReference>
<dbReference type="PROSITE" id="PS51384">
    <property type="entry name" value="FAD_FR"/>
    <property type="match status" value="1"/>
</dbReference>
<dbReference type="PANTHER" id="PTHR19370:SF171">
    <property type="entry name" value="NADH-CYTOCHROME B5 REDUCTASE 2"/>
    <property type="match status" value="1"/>
</dbReference>
<dbReference type="Gene3D" id="3.40.50.80">
    <property type="entry name" value="Nucleotide-binding domain of ferredoxin-NADP reductase (FNR) module"/>
    <property type="match status" value="1"/>
</dbReference>
<evidence type="ECO:0000256" key="1">
    <source>
        <dbReference type="ARBA" id="ARBA00001974"/>
    </source>
</evidence>
<keyword evidence="7 14" id="KW-0274">FAD</keyword>
<dbReference type="InterPro" id="IPR039261">
    <property type="entry name" value="FNR_nucleotide-bd"/>
</dbReference>
<evidence type="ECO:0000313" key="19">
    <source>
        <dbReference type="EMBL" id="WVW79840.1"/>
    </source>
</evidence>
<evidence type="ECO:0000256" key="6">
    <source>
        <dbReference type="ARBA" id="ARBA00022787"/>
    </source>
</evidence>
<evidence type="ECO:0000256" key="16">
    <source>
        <dbReference type="SAM" id="MobiDB-lite"/>
    </source>
</evidence>
<keyword evidence="8" id="KW-1133">Transmembrane helix</keyword>
<dbReference type="EC" id="1.6.2.2" evidence="15"/>
<evidence type="ECO:0000256" key="11">
    <source>
        <dbReference type="ARBA" id="ARBA00023128"/>
    </source>
</evidence>
<dbReference type="PANTHER" id="PTHR19370">
    <property type="entry name" value="NADH-CYTOCHROME B5 REDUCTASE"/>
    <property type="match status" value="1"/>
</dbReference>
<reference evidence="18" key="3">
    <citation type="submission" date="2014-01" db="EMBL/GenBank/DDBJ databases">
        <title>Evolution of pathogenesis and genome organization in the Tremellales.</title>
        <authorList>
            <person name="Cuomo C."/>
            <person name="Litvintseva A."/>
            <person name="Heitman J."/>
            <person name="Chen Y."/>
            <person name="Sun S."/>
            <person name="Springer D."/>
            <person name="Dromer F."/>
            <person name="Young S."/>
            <person name="Zeng Q."/>
            <person name="Chapman S."/>
            <person name="Gujja S."/>
            <person name="Saif S."/>
            <person name="Birren B."/>
        </authorList>
    </citation>
    <scope>NUCLEOTIDE SEQUENCE</scope>
    <source>
        <strain evidence="18">CBS 10118</strain>
    </source>
</reference>
<dbReference type="InterPro" id="IPR001834">
    <property type="entry name" value="CBR-like"/>
</dbReference>
<dbReference type="AlphaFoldDB" id="A0A1B9GDA0"/>
<dbReference type="VEuPathDB" id="FungiDB:I302_00490"/>
<evidence type="ECO:0000256" key="14">
    <source>
        <dbReference type="PIRSR" id="PIRSR601834-1"/>
    </source>
</evidence>
<evidence type="ECO:0000256" key="3">
    <source>
        <dbReference type="ARBA" id="ARBA00006105"/>
    </source>
</evidence>
<keyword evidence="5" id="KW-0812">Transmembrane</keyword>
<dbReference type="PRINTS" id="PR00406">
    <property type="entry name" value="CYTB5RDTASE"/>
</dbReference>
<dbReference type="Proteomes" id="UP000092730">
    <property type="component" value="Chromosome 1"/>
</dbReference>
<keyword evidence="20" id="KW-1185">Reference proteome</keyword>
<keyword evidence="9 15" id="KW-0560">Oxidoreductase</keyword>
<dbReference type="Pfam" id="PF00970">
    <property type="entry name" value="FAD_binding_6"/>
    <property type="match status" value="1"/>
</dbReference>
<reference evidence="18" key="1">
    <citation type="submission" date="2013-07" db="EMBL/GenBank/DDBJ databases">
        <title>The Genome Sequence of Cryptococcus bestiolae CBS10118.</title>
        <authorList>
            <consortium name="The Broad Institute Genome Sequencing Platform"/>
            <person name="Cuomo C."/>
            <person name="Litvintseva A."/>
            <person name="Chen Y."/>
            <person name="Heitman J."/>
            <person name="Sun S."/>
            <person name="Springer D."/>
            <person name="Dromer F."/>
            <person name="Young S.K."/>
            <person name="Zeng Q."/>
            <person name="Gargeya S."/>
            <person name="Fitzgerald M."/>
            <person name="Abouelleil A."/>
            <person name="Alvarado L."/>
            <person name="Berlin A.M."/>
            <person name="Chapman S.B."/>
            <person name="Dewar J."/>
            <person name="Goldberg J."/>
            <person name="Griggs A."/>
            <person name="Gujja S."/>
            <person name="Hansen M."/>
            <person name="Howarth C."/>
            <person name="Imamovic A."/>
            <person name="Larimer J."/>
            <person name="McCowan C."/>
            <person name="Murphy C."/>
            <person name="Pearson M."/>
            <person name="Priest M."/>
            <person name="Roberts A."/>
            <person name="Saif S."/>
            <person name="Shea T."/>
            <person name="Sykes S."/>
            <person name="Wortman J."/>
            <person name="Nusbaum C."/>
            <person name="Birren B."/>
        </authorList>
    </citation>
    <scope>NUCLEOTIDE SEQUENCE [LARGE SCALE GENOMIC DNA]</scope>
    <source>
        <strain evidence="18">CBS 10118</strain>
    </source>
</reference>
<keyword evidence="11" id="KW-0496">Mitochondrion</keyword>
<comment type="cofactor">
    <cofactor evidence="1 14 15">
        <name>FAD</name>
        <dbReference type="ChEBI" id="CHEBI:57692"/>
    </cofactor>
</comment>
<keyword evidence="10 15" id="KW-0520">NAD</keyword>
<dbReference type="EMBL" id="KI894018">
    <property type="protein sequence ID" value="OCF28999.1"/>
    <property type="molecule type" value="Genomic_DNA"/>
</dbReference>
<evidence type="ECO:0000313" key="20">
    <source>
        <dbReference type="Proteomes" id="UP000092730"/>
    </source>
</evidence>
<evidence type="ECO:0000256" key="9">
    <source>
        <dbReference type="ARBA" id="ARBA00023002"/>
    </source>
</evidence>
<sequence>MASAARFLSSARLARPALSANVARQSRGYASAAGAGGAGPNYGLIFSLAGVTGLGAYAYLQYNPAAKAEISAKAHELEAKAEQKIKGVQSEADAANQGTGSYAALIKDSWTPFTLTKVAPYNHNTSIYSFSFGEDGQDKVSGAEVASALLVRSPQGEGEIKDDKGKPVIRPYTPVSSNEQKGSIDLMIKEYKDGKLTPFISSLQPGQQLLFKGPILKFKYEPNTFDRGLAIAGGSGITPMYQLITHSLNIPDDKTKWTLVFSNVTEKDILLRKEWDALAKQHPDRLEVKYVLDKAPWGWKGESGFVTPSMISKVFPRSPDSNEKVRAFVCGPPPQVKSLAGPKDGPRQGELQGAFKELGYAADEVFKF</sequence>
<comment type="subcellular location">
    <subcellularLocation>
        <location evidence="2">Mitochondrion outer membrane</location>
        <topology evidence="2">Single-pass membrane protein</topology>
    </subcellularLocation>
</comment>
<evidence type="ECO:0000256" key="2">
    <source>
        <dbReference type="ARBA" id="ARBA00004572"/>
    </source>
</evidence>
<feature type="binding site" evidence="14">
    <location>
        <position position="170"/>
    </location>
    <ligand>
        <name>FAD</name>
        <dbReference type="ChEBI" id="CHEBI:57692"/>
    </ligand>
</feature>
<feature type="binding site" evidence="14">
    <location>
        <position position="172"/>
    </location>
    <ligand>
        <name>FAD</name>
        <dbReference type="ChEBI" id="CHEBI:57692"/>
    </ligand>
</feature>
<gene>
    <name evidence="18" type="ORF">I302_00490</name>
    <name evidence="19" type="ORF">I302_101810</name>
</gene>
<dbReference type="InterPro" id="IPR017938">
    <property type="entry name" value="Riboflavin_synthase-like_b-brl"/>
</dbReference>
<dbReference type="STRING" id="1296100.A0A1B9GDA0"/>
<evidence type="ECO:0000256" key="4">
    <source>
        <dbReference type="ARBA" id="ARBA00022630"/>
    </source>
</evidence>
<comment type="similarity">
    <text evidence="3 15">Belongs to the flavoprotein pyridine nucleotide cytochrome reductase family.</text>
</comment>
<evidence type="ECO:0000256" key="8">
    <source>
        <dbReference type="ARBA" id="ARBA00022989"/>
    </source>
</evidence>
<dbReference type="SUPFAM" id="SSF63380">
    <property type="entry name" value="Riboflavin synthase domain-like"/>
    <property type="match status" value="1"/>
</dbReference>
<protein>
    <recommendedName>
        <fullName evidence="15">NADH-cytochrome b5 reductase</fullName>
        <ecNumber evidence="15">1.6.2.2</ecNumber>
    </recommendedName>
</protein>
<dbReference type="Pfam" id="PF00175">
    <property type="entry name" value="NAD_binding_1"/>
    <property type="match status" value="1"/>
</dbReference>
<dbReference type="PRINTS" id="PR00371">
    <property type="entry name" value="FPNCR"/>
</dbReference>
<feature type="region of interest" description="Disordered" evidence="16">
    <location>
        <begin position="156"/>
        <end position="176"/>
    </location>
</feature>
<dbReference type="OrthoDB" id="432685at2759"/>
<evidence type="ECO:0000256" key="10">
    <source>
        <dbReference type="ARBA" id="ARBA00023027"/>
    </source>
</evidence>
<dbReference type="KEGG" id="kbi:30204889"/>
<dbReference type="FunFam" id="3.40.50.80:FF:000009">
    <property type="entry name" value="NADH-cytochrome b5 reductase"/>
    <property type="match status" value="1"/>
</dbReference>
<accession>A0A1B9GDA0</accession>
<reference evidence="19" key="4">
    <citation type="submission" date="2024-02" db="EMBL/GenBank/DDBJ databases">
        <title>Comparative genomics of Cryptococcus and Kwoniella reveals pathogenesis evolution and contrasting modes of karyotype evolution via chromosome fusion or intercentromeric recombination.</title>
        <authorList>
            <person name="Coelho M.A."/>
            <person name="David-Palma M."/>
            <person name="Shea T."/>
            <person name="Bowers K."/>
            <person name="McGinley-Smith S."/>
            <person name="Mohammad A.W."/>
            <person name="Gnirke A."/>
            <person name="Yurkov A.M."/>
            <person name="Nowrousian M."/>
            <person name="Sun S."/>
            <person name="Cuomo C.A."/>
            <person name="Heitman J."/>
        </authorList>
    </citation>
    <scope>NUCLEOTIDE SEQUENCE</scope>
    <source>
        <strain evidence="19">CBS 10118</strain>
    </source>
</reference>
<evidence type="ECO:0000256" key="15">
    <source>
        <dbReference type="RuleBase" id="RU361226"/>
    </source>
</evidence>
<dbReference type="EMBL" id="CP144541">
    <property type="protein sequence ID" value="WVW79840.1"/>
    <property type="molecule type" value="Genomic_DNA"/>
</dbReference>
<dbReference type="GeneID" id="30204889"/>
<evidence type="ECO:0000256" key="5">
    <source>
        <dbReference type="ARBA" id="ARBA00022692"/>
    </source>
</evidence>
<evidence type="ECO:0000256" key="12">
    <source>
        <dbReference type="ARBA" id="ARBA00023136"/>
    </source>
</evidence>
<reference evidence="19" key="2">
    <citation type="submission" date="2013-07" db="EMBL/GenBank/DDBJ databases">
        <authorList>
            <consortium name="The Broad Institute Genome Sequencing Platform"/>
            <person name="Cuomo C."/>
            <person name="Litvintseva A."/>
            <person name="Chen Y."/>
            <person name="Heitman J."/>
            <person name="Sun S."/>
            <person name="Springer D."/>
            <person name="Dromer F."/>
            <person name="Young S.K."/>
            <person name="Zeng Q."/>
            <person name="Gargeya S."/>
            <person name="Fitzgerald M."/>
            <person name="Abouelleil A."/>
            <person name="Alvarado L."/>
            <person name="Berlin A.M."/>
            <person name="Chapman S.B."/>
            <person name="Dewar J."/>
            <person name="Goldberg J."/>
            <person name="Griggs A."/>
            <person name="Gujja S."/>
            <person name="Hansen M."/>
            <person name="Howarth C."/>
            <person name="Imamovic A."/>
            <person name="Larimer J."/>
            <person name="McCowan C."/>
            <person name="Murphy C."/>
            <person name="Pearson M."/>
            <person name="Priest M."/>
            <person name="Roberts A."/>
            <person name="Saif S."/>
            <person name="Shea T."/>
            <person name="Sykes S."/>
            <person name="Wortman J."/>
            <person name="Nusbaum C."/>
            <person name="Birren B."/>
        </authorList>
    </citation>
    <scope>NUCLEOTIDE SEQUENCE</scope>
    <source>
        <strain evidence="19">CBS 10118</strain>
    </source>
</reference>
<evidence type="ECO:0000313" key="18">
    <source>
        <dbReference type="EMBL" id="OCF28999.1"/>
    </source>
</evidence>
<dbReference type="SUPFAM" id="SSF52343">
    <property type="entry name" value="Ferredoxin reductase-like, C-terminal NADP-linked domain"/>
    <property type="match status" value="1"/>
</dbReference>
<dbReference type="FunFam" id="2.40.30.10:FF:000069">
    <property type="entry name" value="NADH-cytochrome b5 reductase"/>
    <property type="match status" value="1"/>
</dbReference>
<feature type="binding site" evidence="14">
    <location>
        <position position="189"/>
    </location>
    <ligand>
        <name>FAD</name>
        <dbReference type="ChEBI" id="CHEBI:57692"/>
    </ligand>
</feature>
<keyword evidence="12" id="KW-0472">Membrane</keyword>
<dbReference type="GO" id="GO:0005741">
    <property type="term" value="C:mitochondrial outer membrane"/>
    <property type="evidence" value="ECO:0007669"/>
    <property type="project" value="UniProtKB-SubCell"/>
</dbReference>
<feature type="domain" description="FAD-binding FR-type" evidence="17">
    <location>
        <begin position="108"/>
        <end position="221"/>
    </location>
</feature>
<evidence type="ECO:0000256" key="7">
    <source>
        <dbReference type="ARBA" id="ARBA00022827"/>
    </source>
</evidence>